<proteinExistence type="predicted"/>
<protein>
    <submittedName>
        <fullName evidence="2">DUF362 domain-containing protein</fullName>
    </submittedName>
</protein>
<feature type="compositionally biased region" description="Basic and acidic residues" evidence="1">
    <location>
        <begin position="1"/>
        <end position="13"/>
    </location>
</feature>
<feature type="region of interest" description="Disordered" evidence="1">
    <location>
        <begin position="1"/>
        <end position="34"/>
    </location>
</feature>
<accession>A0ABD5UGX2</accession>
<gene>
    <name evidence="2" type="ORF">ACFQEY_06570</name>
</gene>
<dbReference type="RefSeq" id="WP_379766138.1">
    <property type="nucleotide sequence ID" value="NZ_JBHSXI010000008.1"/>
</dbReference>
<reference evidence="2 3" key="1">
    <citation type="journal article" date="2019" name="Int. J. Syst. Evol. Microbiol.">
        <title>The Global Catalogue of Microorganisms (GCM) 10K type strain sequencing project: providing services to taxonomists for standard genome sequencing and annotation.</title>
        <authorList>
            <consortium name="The Broad Institute Genomics Platform"/>
            <consortium name="The Broad Institute Genome Sequencing Center for Infectious Disease"/>
            <person name="Wu L."/>
            <person name="Ma J."/>
        </authorList>
    </citation>
    <scope>NUCLEOTIDE SEQUENCE [LARGE SCALE GENOMIC DNA]</scope>
    <source>
        <strain evidence="2 3">Y73</strain>
    </source>
</reference>
<organism evidence="2 3">
    <name type="scientific">Halorubrum trueperi</name>
    <dbReference type="NCBI Taxonomy" id="2004704"/>
    <lineage>
        <taxon>Archaea</taxon>
        <taxon>Methanobacteriati</taxon>
        <taxon>Methanobacteriota</taxon>
        <taxon>Stenosarchaea group</taxon>
        <taxon>Halobacteria</taxon>
        <taxon>Halobacteriales</taxon>
        <taxon>Haloferacaceae</taxon>
        <taxon>Halorubrum</taxon>
    </lineage>
</organism>
<name>A0ABD5UGX2_9EURY</name>
<evidence type="ECO:0000313" key="2">
    <source>
        <dbReference type="EMBL" id="MFC6888689.1"/>
    </source>
</evidence>
<evidence type="ECO:0000256" key="1">
    <source>
        <dbReference type="SAM" id="MobiDB-lite"/>
    </source>
</evidence>
<keyword evidence="3" id="KW-1185">Reference proteome</keyword>
<evidence type="ECO:0000313" key="3">
    <source>
        <dbReference type="Proteomes" id="UP001596333"/>
    </source>
</evidence>
<dbReference type="AlphaFoldDB" id="A0ABD5UGX2"/>
<sequence>MEFPDRRDVDHLIDPQPLPEFARVRYDPPSESLADPAETARAELDALDLDDLEAGATVAVGVGSRGIDRIDEVAAAVVSELGERGFDPVVVPAMGSHGGATPEGQREVLASLGVTEERVGAPIDARMDAEALGSVTVGDAETTVSFSTAALDADAALVINRVKAHTNFSGPIESGLAKMTVVGLGKQRGAKSFHSTAIAEGYVETLSAALEVIEAETPLLGGIAIVENFEEEIAQIEGVPAGSFFDREPDLLDRAYERMPTLPIDDVDLLVVDELGKEISGTGMDTNVIGRYRVLNAPDPETPDIDLIYVRGLTKATKGNGNGIGLADLTRRATVDQLDLKKSYANALTSGSIEKSKLPVVAPDDEFAIRTALASLGGYDPETVRVVWIRNTQDLGEFRVSDAVVPDLPDSATVLDRETLTFDDWTARFVADSGPPVCH</sequence>
<dbReference type="EMBL" id="JBHSXI010000008">
    <property type="protein sequence ID" value="MFC6888689.1"/>
    <property type="molecule type" value="Genomic_DNA"/>
</dbReference>
<dbReference type="Gene3D" id="3.40.50.11440">
    <property type="match status" value="1"/>
</dbReference>
<dbReference type="Proteomes" id="UP001596333">
    <property type="component" value="Unassembled WGS sequence"/>
</dbReference>
<comment type="caution">
    <text evidence="2">The sequence shown here is derived from an EMBL/GenBank/DDBJ whole genome shotgun (WGS) entry which is preliminary data.</text>
</comment>